<sequence>MNSLRDGVVWEFRLSPVTIFTLQGHRKRCIHEFIIPPTPSAAFLIHGKKSQELVACYRSEFGILACSHALWGEDSGETFVVRILGDVGYEKTLAILIYRIAMDYPYITGAGTLFTPVPVWIPLVGMPWNTLLAKVQKHLEPLRPAFGRDTFLPTEDEFDYFRVNELSMPGWSETDE</sequence>
<reference evidence="2" key="1">
    <citation type="submission" date="2017-09" db="EMBL/GenBank/DDBJ databases">
        <title>Depth-based differentiation of microbial function through sediment-hosted aquifers and enrichment of novel symbionts in the deep terrestrial subsurface.</title>
        <authorList>
            <person name="Probst A.J."/>
            <person name="Ladd B."/>
            <person name="Jarett J.K."/>
            <person name="Geller-Mcgrath D.E."/>
            <person name="Sieber C.M.K."/>
            <person name="Emerson J.B."/>
            <person name="Anantharaman K."/>
            <person name="Thomas B.C."/>
            <person name="Malmstrom R."/>
            <person name="Stieglmeier M."/>
            <person name="Klingl A."/>
            <person name="Woyke T."/>
            <person name="Ryan C.M."/>
            <person name="Banfield J.F."/>
        </authorList>
    </citation>
    <scope>NUCLEOTIDE SEQUENCE [LARGE SCALE GENOMIC DNA]</scope>
</reference>
<dbReference type="AlphaFoldDB" id="A0A2M6R834"/>
<comment type="caution">
    <text evidence="1">The sequence shown here is derived from an EMBL/GenBank/DDBJ whole genome shotgun (WGS) entry which is preliminary data.</text>
</comment>
<dbReference type="Proteomes" id="UP000231162">
    <property type="component" value="Unassembled WGS sequence"/>
</dbReference>
<accession>A0A2M6R834</accession>
<gene>
    <name evidence="1" type="ORF">COT79_03295</name>
</gene>
<evidence type="ECO:0000313" key="2">
    <source>
        <dbReference type="Proteomes" id="UP000231162"/>
    </source>
</evidence>
<evidence type="ECO:0000313" key="1">
    <source>
        <dbReference type="EMBL" id="PIS06695.1"/>
    </source>
</evidence>
<dbReference type="EMBL" id="PEZX01000041">
    <property type="protein sequence ID" value="PIS06695.1"/>
    <property type="molecule type" value="Genomic_DNA"/>
</dbReference>
<name>A0A2M6R834_9BACT</name>
<proteinExistence type="predicted"/>
<protein>
    <submittedName>
        <fullName evidence="1">Uncharacterized protein</fullName>
    </submittedName>
</protein>
<organism evidence="1 2">
    <name type="scientific">Candidatus Berkelbacteria bacterium CG10_big_fil_rev_8_21_14_0_10_43_14</name>
    <dbReference type="NCBI Taxonomy" id="1974515"/>
    <lineage>
        <taxon>Bacteria</taxon>
        <taxon>Candidatus Berkelbacteria</taxon>
    </lineage>
</organism>